<dbReference type="Pfam" id="PF18582">
    <property type="entry name" value="HZS_alpha"/>
    <property type="match status" value="1"/>
</dbReference>
<evidence type="ECO:0000313" key="5">
    <source>
        <dbReference type="Proteomes" id="UP000241074"/>
    </source>
</evidence>
<evidence type="ECO:0000259" key="3">
    <source>
        <dbReference type="Pfam" id="PF18582"/>
    </source>
</evidence>
<name>A0A2P1PVL7_9GAMM</name>
<keyword evidence="5" id="KW-1185">Reference proteome</keyword>
<proteinExistence type="predicted"/>
<sequence>MARFLRFRRMVNVISETFMRHGLLKSLLALPLGLTALSAAAQVTTPNPILFVTQFPIPGDFATIGSVFANHRGNVDLVGRGGDLYIRYGNGTLRNLTREAGYGEAGVMQTSNAIAVRDPAVHWSGNKALFSMVIGAPSQQFQFITRYWQLYEVTGLGVGDTVQITKVANQPIDANNVMGAYASDGQIIFVSDRPHNGEAHLYPQHDEYESTATPTGLWKLNPLDGTLQLLQHSPSGSFDPIIDSFGRVLFTRWDHLQRDQQNDDAGNPYGTFNFSSEAANSVPTTDRSEVFPEPRIAAQGSTIEGFTINHFFPWQIRQDGTEEETLNHLGRHELHSYFNRSFNNDNNLIEFISEVSGRTNPRPAFNFLQLTENPSVPGQYVAIDAPEFNTHAAGQIIRFNAPPSTNPANVIIDYVTHPDTEGTTPSPNHSGHYRNPLILSNGSLIAAHASEQGDAGNLGDRAFPNAKYRFRLRNMTTLGNGFQGANLALTTGLSRTVRYWDPDVLVEYTGEFWELSPVEVVARTAPTPAAHPIPAPEMTAFTTKGVSPTQFQDYLREHNLAVLVMRDVTSRDQIDRQQPFNLRVPAGRQTPTNPTGAVYDIAHMQFFQGDLIRGIGGMANPRPGRRVLAQTLHDAAAVADNGTNPGGPAGSVKIFSDGSVAAFVPASRALTWQTTAPNGTPVVRERFWISFQPGEVRACDGCHGVNLQNQAGQGASQQTSLAFLDLLDRWSVAAASQVFSNSFE</sequence>
<gene>
    <name evidence="4" type="ORF">C7S18_17275</name>
</gene>
<dbReference type="Proteomes" id="UP000241074">
    <property type="component" value="Chromosome"/>
</dbReference>
<evidence type="ECO:0000256" key="1">
    <source>
        <dbReference type="SAM" id="MobiDB-lite"/>
    </source>
</evidence>
<feature type="domain" description="Hydrazine synthase alpha subunit middle" evidence="3">
    <location>
        <begin position="637"/>
        <end position="703"/>
    </location>
</feature>
<evidence type="ECO:0000256" key="2">
    <source>
        <dbReference type="SAM" id="SignalP"/>
    </source>
</evidence>
<protein>
    <recommendedName>
        <fullName evidence="3">Hydrazine synthase alpha subunit middle domain-containing protein</fullName>
    </recommendedName>
</protein>
<accession>A0A2P1PVL7</accession>
<dbReference type="EMBL" id="CP027860">
    <property type="protein sequence ID" value="AVP98824.1"/>
    <property type="molecule type" value="Genomic_DNA"/>
</dbReference>
<evidence type="ECO:0000313" key="4">
    <source>
        <dbReference type="EMBL" id="AVP98824.1"/>
    </source>
</evidence>
<dbReference type="KEGG" id="xba:C7S18_17275"/>
<reference evidence="4 5" key="1">
    <citation type="submission" date="2018-03" db="EMBL/GenBank/DDBJ databases">
        <title>Ahniella affigens gen. nov., sp. nov., a gammaproteobacterium isolated from sandy soil near a stream.</title>
        <authorList>
            <person name="Ko Y."/>
            <person name="Kim J.-H."/>
        </authorList>
    </citation>
    <scope>NUCLEOTIDE SEQUENCE [LARGE SCALE GENOMIC DNA]</scope>
    <source>
        <strain evidence="4 5">D13</strain>
    </source>
</reference>
<reference evidence="4 5" key="2">
    <citation type="submission" date="2018-03" db="EMBL/GenBank/DDBJ databases">
        <authorList>
            <person name="Keele B.F."/>
        </authorList>
    </citation>
    <scope>NUCLEOTIDE SEQUENCE [LARGE SCALE GENOMIC DNA]</scope>
    <source>
        <strain evidence="4 5">D13</strain>
    </source>
</reference>
<feature type="compositionally biased region" description="Polar residues" evidence="1">
    <location>
        <begin position="270"/>
        <end position="285"/>
    </location>
</feature>
<keyword evidence="2" id="KW-0732">Signal</keyword>
<feature type="signal peptide" evidence="2">
    <location>
        <begin position="1"/>
        <end position="41"/>
    </location>
</feature>
<dbReference type="AlphaFoldDB" id="A0A2P1PVL7"/>
<dbReference type="InterPro" id="IPR040698">
    <property type="entry name" value="HZS_alpha_mid"/>
</dbReference>
<feature type="region of interest" description="Disordered" evidence="1">
    <location>
        <begin position="259"/>
        <end position="289"/>
    </location>
</feature>
<organism evidence="4 5">
    <name type="scientific">Ahniella affigens</name>
    <dbReference type="NCBI Taxonomy" id="2021234"/>
    <lineage>
        <taxon>Bacteria</taxon>
        <taxon>Pseudomonadati</taxon>
        <taxon>Pseudomonadota</taxon>
        <taxon>Gammaproteobacteria</taxon>
        <taxon>Lysobacterales</taxon>
        <taxon>Rhodanobacteraceae</taxon>
        <taxon>Ahniella</taxon>
    </lineage>
</organism>
<feature type="chain" id="PRO_5015155405" description="Hydrazine synthase alpha subunit middle domain-containing protein" evidence="2">
    <location>
        <begin position="42"/>
        <end position="744"/>
    </location>
</feature>